<dbReference type="KEGG" id="thao:NI17_003830"/>
<name>A0AA97LYE7_9ACTN</name>
<reference evidence="2" key="1">
    <citation type="submission" date="2020-10" db="EMBL/GenBank/DDBJ databases">
        <title>De novo genome project of the cellulose decomposer Thermobifida halotolerans type strain.</title>
        <authorList>
            <person name="Nagy I."/>
            <person name="Horvath B."/>
            <person name="Kukolya J."/>
            <person name="Nagy I."/>
            <person name="Orsini M."/>
        </authorList>
    </citation>
    <scope>NUCLEOTIDE SEQUENCE</scope>
    <source>
        <strain evidence="2">DSM 44931</strain>
    </source>
</reference>
<dbReference type="RefSeq" id="WP_068689341.1">
    <property type="nucleotide sequence ID" value="NZ_CP063196.1"/>
</dbReference>
<dbReference type="InterPro" id="IPR036291">
    <property type="entry name" value="NAD(P)-bd_dom_sf"/>
</dbReference>
<dbReference type="EMBL" id="CP063196">
    <property type="protein sequence ID" value="UOE20375.1"/>
    <property type="molecule type" value="Genomic_DNA"/>
</dbReference>
<accession>A0AA97LYE7</accession>
<proteinExistence type="predicted"/>
<keyword evidence="3" id="KW-1185">Reference proteome</keyword>
<dbReference type="PANTHER" id="PTHR43245">
    <property type="entry name" value="BIFUNCTIONAL POLYMYXIN RESISTANCE PROTEIN ARNA"/>
    <property type="match status" value="1"/>
</dbReference>
<evidence type="ECO:0000313" key="3">
    <source>
        <dbReference type="Proteomes" id="UP000265719"/>
    </source>
</evidence>
<dbReference type="InterPro" id="IPR001509">
    <property type="entry name" value="Epimerase_deHydtase"/>
</dbReference>
<organism evidence="2 3">
    <name type="scientific">Thermobifida halotolerans</name>
    <dbReference type="NCBI Taxonomy" id="483545"/>
    <lineage>
        <taxon>Bacteria</taxon>
        <taxon>Bacillati</taxon>
        <taxon>Actinomycetota</taxon>
        <taxon>Actinomycetes</taxon>
        <taxon>Streptosporangiales</taxon>
        <taxon>Nocardiopsidaceae</taxon>
        <taxon>Thermobifida</taxon>
    </lineage>
</organism>
<feature type="domain" description="NAD-dependent epimerase/dehydratase" evidence="1">
    <location>
        <begin position="3"/>
        <end position="231"/>
    </location>
</feature>
<evidence type="ECO:0000259" key="1">
    <source>
        <dbReference type="Pfam" id="PF01370"/>
    </source>
</evidence>
<dbReference type="Pfam" id="PF01370">
    <property type="entry name" value="Epimerase"/>
    <property type="match status" value="1"/>
</dbReference>
<dbReference type="InterPro" id="IPR050177">
    <property type="entry name" value="Lipid_A_modif_metabolic_enz"/>
</dbReference>
<gene>
    <name evidence="2" type="ORF">NI17_003830</name>
</gene>
<protein>
    <submittedName>
        <fullName evidence="2">NAD(P)-dependent oxidoreductase</fullName>
    </submittedName>
</protein>
<dbReference type="Proteomes" id="UP000265719">
    <property type="component" value="Chromosome"/>
</dbReference>
<evidence type="ECO:0000313" key="2">
    <source>
        <dbReference type="EMBL" id="UOE20375.1"/>
    </source>
</evidence>
<dbReference type="SUPFAM" id="SSF51735">
    <property type="entry name" value="NAD(P)-binding Rossmann-fold domains"/>
    <property type="match status" value="1"/>
</dbReference>
<dbReference type="AlphaFoldDB" id="A0AA97LYE7"/>
<dbReference type="Gene3D" id="3.40.50.720">
    <property type="entry name" value="NAD(P)-binding Rossmann-like Domain"/>
    <property type="match status" value="1"/>
</dbReference>
<sequence length="304" mass="32235">MRVLVTGGSGRLGRSVVAVLAERGHDVTSVDIAPGPQIPGVRGVVADLLDERARAGVFADARPEGVVHLAGIAVPFARPDLETLDVNTRLAWAVLTDAVACGARAAVAASSPTVFGYNTPSWRPRYLPLDEEHPVAPWHAYGLSKLIIEETVRAVARTSGDCVLSVVRPGYVIAPEEWAGAPTQQGHTVAERLADPELAAGSLFNYIDARDAAELFALVVEHPERVANGQVLHAVAEDPLAARPLDELLPRFHPTTAEAAGALADGRAAFSSEAARRALGWRPRRTWRSELRQNAQGGISGADS</sequence>
<dbReference type="PANTHER" id="PTHR43245:SF55">
    <property type="entry name" value="NAD(P)-BINDING DOMAIN-CONTAINING PROTEIN"/>
    <property type="match status" value="1"/>
</dbReference>